<sequence length="41" mass="4731">MSILKHTQAEHQQAMSDYVTRHWAQYRAGEIDFAQAKALAK</sequence>
<accession>A0ABY2BZD1</accession>
<dbReference type="Proteomes" id="UP000294721">
    <property type="component" value="Unassembled WGS sequence"/>
</dbReference>
<protein>
    <submittedName>
        <fullName evidence="1">Uncharacterized protein</fullName>
    </submittedName>
</protein>
<dbReference type="RefSeq" id="WP_279387854.1">
    <property type="nucleotide sequence ID" value="NZ_CALJUB010000211.1"/>
</dbReference>
<name>A0ABY2BZD1_9NEIS</name>
<gene>
    <name evidence="1" type="ORF">EV680_11531</name>
</gene>
<reference evidence="1 2" key="1">
    <citation type="submission" date="2019-03" db="EMBL/GenBank/DDBJ databases">
        <title>Genomic Encyclopedia of Type Strains, Phase IV (KMG-IV): sequencing the most valuable type-strain genomes for metagenomic binning, comparative biology and taxonomic classification.</title>
        <authorList>
            <person name="Goeker M."/>
        </authorList>
    </citation>
    <scope>NUCLEOTIDE SEQUENCE [LARGE SCALE GENOMIC DNA]</scope>
    <source>
        <strain evidence="1 2">DSM 17474</strain>
    </source>
</reference>
<organism evidence="1 2">
    <name type="scientific">Uruburuella suis</name>
    <dbReference type="NCBI Taxonomy" id="252130"/>
    <lineage>
        <taxon>Bacteria</taxon>
        <taxon>Pseudomonadati</taxon>
        <taxon>Pseudomonadota</taxon>
        <taxon>Betaproteobacteria</taxon>
        <taxon>Neisseriales</taxon>
        <taxon>Neisseriaceae</taxon>
        <taxon>Uruburuella</taxon>
    </lineage>
</organism>
<proteinExistence type="predicted"/>
<keyword evidence="2" id="KW-1185">Reference proteome</keyword>
<evidence type="ECO:0000313" key="2">
    <source>
        <dbReference type="Proteomes" id="UP000294721"/>
    </source>
</evidence>
<evidence type="ECO:0000313" key="1">
    <source>
        <dbReference type="EMBL" id="TCP05975.1"/>
    </source>
</evidence>
<dbReference type="EMBL" id="SLXE01000015">
    <property type="protein sequence ID" value="TCP05975.1"/>
    <property type="molecule type" value="Genomic_DNA"/>
</dbReference>
<comment type="caution">
    <text evidence="1">The sequence shown here is derived from an EMBL/GenBank/DDBJ whole genome shotgun (WGS) entry which is preliminary data.</text>
</comment>